<dbReference type="RefSeq" id="WP_133119178.1">
    <property type="nucleotide sequence ID" value="NZ_BLKS01000001.1"/>
</dbReference>
<accession>A0A7I9VZB1</accession>
<evidence type="ECO:0000313" key="3">
    <source>
        <dbReference type="Proteomes" id="UP000465302"/>
    </source>
</evidence>
<protein>
    <submittedName>
        <fullName evidence="2">Uncharacterized protein</fullName>
    </submittedName>
</protein>
<feature type="compositionally biased region" description="Basic and acidic residues" evidence="1">
    <location>
        <begin position="113"/>
        <end position="122"/>
    </location>
</feature>
<name>A0A7I9VZB1_MYCAG</name>
<dbReference type="EMBL" id="BLKS01000001">
    <property type="protein sequence ID" value="GFG50753.1"/>
    <property type="molecule type" value="Genomic_DNA"/>
</dbReference>
<evidence type="ECO:0000313" key="2">
    <source>
        <dbReference type="EMBL" id="GFG50753.1"/>
    </source>
</evidence>
<evidence type="ECO:0000256" key="1">
    <source>
        <dbReference type="SAM" id="MobiDB-lite"/>
    </source>
</evidence>
<comment type="caution">
    <text evidence="2">The sequence shown here is derived from an EMBL/GenBank/DDBJ whole genome shotgun (WGS) entry which is preliminary data.</text>
</comment>
<organism evidence="2 3">
    <name type="scientific">Mycolicibacterium agri</name>
    <name type="common">Mycobacterium agri</name>
    <dbReference type="NCBI Taxonomy" id="36811"/>
    <lineage>
        <taxon>Bacteria</taxon>
        <taxon>Bacillati</taxon>
        <taxon>Actinomycetota</taxon>
        <taxon>Actinomycetes</taxon>
        <taxon>Mycobacteriales</taxon>
        <taxon>Mycobacteriaceae</taxon>
        <taxon>Mycolicibacterium</taxon>
    </lineage>
</organism>
<dbReference type="Proteomes" id="UP000465302">
    <property type="component" value="Unassembled WGS sequence"/>
</dbReference>
<proteinExistence type="predicted"/>
<sequence>MRNRVVKPESSRSCRRRLSRTKARRLALATAIPATVLAVSLNPLLANAASSQSYFVVLGRHDRVGDGDRVRANSVASSAKKFVPMLFTKKAPKKGADSPNAGSTQPKPAAGDGDTKDSGTSN</sequence>
<gene>
    <name evidence="2" type="ORF">MAGR_21940</name>
</gene>
<feature type="region of interest" description="Disordered" evidence="1">
    <location>
        <begin position="88"/>
        <end position="122"/>
    </location>
</feature>
<dbReference type="AlphaFoldDB" id="A0A7I9VZB1"/>
<reference evidence="2 3" key="1">
    <citation type="journal article" date="2019" name="Emerg. Microbes Infect.">
        <title>Comprehensive subspecies identification of 175 nontuberculous mycobacteria species based on 7547 genomic profiles.</title>
        <authorList>
            <person name="Matsumoto Y."/>
            <person name="Kinjo T."/>
            <person name="Motooka D."/>
            <person name="Nabeya D."/>
            <person name="Jung N."/>
            <person name="Uechi K."/>
            <person name="Horii T."/>
            <person name="Iida T."/>
            <person name="Fujita J."/>
            <person name="Nakamura S."/>
        </authorList>
    </citation>
    <scope>NUCLEOTIDE SEQUENCE [LARGE SCALE GENOMIC DNA]</scope>
    <source>
        <strain evidence="2 3">JCM 6377</strain>
    </source>
</reference>